<dbReference type="RefSeq" id="XP_070888293.1">
    <property type="nucleotide sequence ID" value="XM_071028618.1"/>
</dbReference>
<keyword evidence="3" id="KW-1185">Reference proteome</keyword>
<evidence type="ECO:0008006" key="4">
    <source>
        <dbReference type="Google" id="ProtNLM"/>
    </source>
</evidence>
<name>A0ABR4LXR8_9EURO</name>
<feature type="compositionally biased region" description="Basic and acidic residues" evidence="1">
    <location>
        <begin position="12"/>
        <end position="28"/>
    </location>
</feature>
<reference evidence="2 3" key="1">
    <citation type="submission" date="2024-07" db="EMBL/GenBank/DDBJ databases">
        <title>Section-level genome sequencing and comparative genomics of Aspergillus sections Usti and Cavernicolus.</title>
        <authorList>
            <consortium name="Lawrence Berkeley National Laboratory"/>
            <person name="Nybo J.L."/>
            <person name="Vesth T.C."/>
            <person name="Theobald S."/>
            <person name="Frisvad J.C."/>
            <person name="Larsen T.O."/>
            <person name="Kjaerboelling I."/>
            <person name="Rothschild-Mancinelli K."/>
            <person name="Lyhne E.K."/>
            <person name="Kogle M.E."/>
            <person name="Barry K."/>
            <person name="Clum A."/>
            <person name="Na H."/>
            <person name="Ledsgaard L."/>
            <person name="Lin J."/>
            <person name="Lipzen A."/>
            <person name="Kuo A."/>
            <person name="Riley R."/>
            <person name="Mondo S."/>
            <person name="Labutti K."/>
            <person name="Haridas S."/>
            <person name="Pangalinan J."/>
            <person name="Salamov A.A."/>
            <person name="Simmons B.A."/>
            <person name="Magnuson J.K."/>
            <person name="Chen J."/>
            <person name="Drula E."/>
            <person name="Henrissat B."/>
            <person name="Wiebenga A."/>
            <person name="Lubbers R.J."/>
            <person name="Gomes A.C."/>
            <person name="Macurrencykelacurrency M.R."/>
            <person name="Stajich J."/>
            <person name="Grigoriev I.V."/>
            <person name="Mortensen U.H."/>
            <person name="De Vries R.P."/>
            <person name="Baker S.E."/>
            <person name="Andersen M.R."/>
        </authorList>
    </citation>
    <scope>NUCLEOTIDE SEQUENCE [LARGE SCALE GENOMIC DNA]</scope>
    <source>
        <strain evidence="2 3">CBS 449.75</strain>
    </source>
</reference>
<feature type="region of interest" description="Disordered" evidence="1">
    <location>
        <begin position="1"/>
        <end position="63"/>
    </location>
</feature>
<dbReference type="Pfam" id="PF11312">
    <property type="entry name" value="Methyltransf_34"/>
    <property type="match status" value="1"/>
</dbReference>
<evidence type="ECO:0000313" key="3">
    <source>
        <dbReference type="Proteomes" id="UP001610432"/>
    </source>
</evidence>
<dbReference type="InterPro" id="IPR021463">
    <property type="entry name" value="Methyltransf_34"/>
</dbReference>
<dbReference type="GeneID" id="98143690"/>
<accession>A0ABR4LXR8</accession>
<evidence type="ECO:0000313" key="2">
    <source>
        <dbReference type="EMBL" id="KAL2869314.1"/>
    </source>
</evidence>
<feature type="region of interest" description="Disordered" evidence="1">
    <location>
        <begin position="227"/>
        <end position="249"/>
    </location>
</feature>
<feature type="compositionally biased region" description="Polar residues" evidence="1">
    <location>
        <begin position="33"/>
        <end position="61"/>
    </location>
</feature>
<dbReference type="Proteomes" id="UP001610432">
    <property type="component" value="Unassembled WGS sequence"/>
</dbReference>
<sequence>MGPPKSGASRRPSKDTHSREGKKSEKKSSAASLSQHMPQGHQQEWQQQRPTGSGNENQNKIDISGTIPLPLQQLLLNTFKAALLPCIGPPQDTEDTDDTAEESKSDIKALIQTLKSHLYKRDFESAFADASEELLRAYALRWSAARALGYAGLFKSLLRLLIQDQGCVSDGGSTGLTASPKKSHIVCIGGGAGAEIVALAAAWRDLMGELSGLSDVLGAVSLDTGRNGQGKGSMDGLDQEEARSQSSSSRACPSLLITAVDIGDWSTVVRQLSSTLLSPTVPSSKSHPAPLLPAHGRDINAKSDIFSVNFKRLDVLSLSDSELSSLYHSRSPDAALTRMVTLMFTLNELFSTSIPKATAFLLKTTDLLQPGTILLVVDSPGSYSTLKLGKGSSSGTAQERQYPMKFLLDHALLSVAKGKWERIFSQDSKWWRRDAARLWYDVGNGAGLEDMRFQIHVYRKLG</sequence>
<organism evidence="2 3">
    <name type="scientific">Aspergillus lucknowensis</name>
    <dbReference type="NCBI Taxonomy" id="176173"/>
    <lineage>
        <taxon>Eukaryota</taxon>
        <taxon>Fungi</taxon>
        <taxon>Dikarya</taxon>
        <taxon>Ascomycota</taxon>
        <taxon>Pezizomycotina</taxon>
        <taxon>Eurotiomycetes</taxon>
        <taxon>Eurotiomycetidae</taxon>
        <taxon>Eurotiales</taxon>
        <taxon>Aspergillaceae</taxon>
        <taxon>Aspergillus</taxon>
        <taxon>Aspergillus subgen. Nidulantes</taxon>
    </lineage>
</organism>
<protein>
    <recommendedName>
        <fullName evidence="4">25S rRNA (Uridine(2843)-N(3))-methyltransferase</fullName>
    </recommendedName>
</protein>
<comment type="caution">
    <text evidence="2">The sequence shown here is derived from an EMBL/GenBank/DDBJ whole genome shotgun (WGS) entry which is preliminary data.</text>
</comment>
<gene>
    <name evidence="2" type="ORF">BJX67DRAFT_348085</name>
</gene>
<dbReference type="EMBL" id="JBFXLQ010000010">
    <property type="protein sequence ID" value="KAL2869314.1"/>
    <property type="molecule type" value="Genomic_DNA"/>
</dbReference>
<evidence type="ECO:0000256" key="1">
    <source>
        <dbReference type="SAM" id="MobiDB-lite"/>
    </source>
</evidence>
<proteinExistence type="predicted"/>